<dbReference type="GO" id="GO:0009288">
    <property type="term" value="C:bacterial-type flagellum"/>
    <property type="evidence" value="ECO:0007669"/>
    <property type="project" value="InterPro"/>
</dbReference>
<dbReference type="EMBL" id="AM406670">
    <property type="protein sequence ID" value="CAL96249.1"/>
    <property type="molecule type" value="Genomic_DNA"/>
</dbReference>
<organism evidence="1 2">
    <name type="scientific">Azoarcus sp. (strain BH72)</name>
    <dbReference type="NCBI Taxonomy" id="418699"/>
    <lineage>
        <taxon>Bacteria</taxon>
        <taxon>Pseudomonadati</taxon>
        <taxon>Pseudomonadota</taxon>
        <taxon>Betaproteobacteria</taxon>
        <taxon>Rhodocyclales</taxon>
        <taxon>Zoogloeaceae</taxon>
        <taxon>Azoarcus</taxon>
    </lineage>
</organism>
<sequence length="282" mass="29715">MNIDLAAFRLQALSTLTSGATGTATRSSNGDFLSALLNAQTALSGTTASTSGSGLDALLGNESSRVTNVLAQLEASNAAFLRRYNARVEEIGDEAQVLTQLRNRMAELGTASQSLEGIGTTSSDGEIKAALQDFITRYNQWDAEFDPYFEQGALLDDNQAGEVARFSLRREVGSIFHGAGNGGFELGLTDMGVSFTPDGQLKLDEAAFNAALASDRKAAVQTLNNVATAFGNAATLLTADGHLLDRRIDNAERAVAWAADKQDEVDAEFGPGAISNRVRGSI</sequence>
<dbReference type="AlphaFoldDB" id="A1KBP3"/>
<evidence type="ECO:0000313" key="1">
    <source>
        <dbReference type="EMBL" id="CAL96249.1"/>
    </source>
</evidence>
<reference evidence="1 2" key="1">
    <citation type="journal article" date="2006" name="Nat. Biotechnol.">
        <title>Complete genome of the mutualistic, N2-fixing grass endophyte Azoarcus sp. strain BH72.</title>
        <authorList>
            <person name="Krause A."/>
            <person name="Ramakumar A."/>
            <person name="Bartels D."/>
            <person name="Battistoni F."/>
            <person name="Bekel T."/>
            <person name="Boch J."/>
            <person name="Boehm M."/>
            <person name="Friedrich F."/>
            <person name="Hurek T."/>
            <person name="Krause L."/>
            <person name="Linke B."/>
            <person name="McHardy A.C."/>
            <person name="Sarkar A."/>
            <person name="Schneiker S."/>
            <person name="Syed A.A."/>
            <person name="Thauer R."/>
            <person name="Vorhoelter F.-J."/>
            <person name="Weidner S."/>
            <person name="Puehler A."/>
            <person name="Reinhold-Hurek B."/>
            <person name="Kaiser O."/>
            <person name="Goesmann A."/>
        </authorList>
    </citation>
    <scope>NUCLEOTIDE SEQUENCE [LARGE SCALE GENOMIC DNA]</scope>
    <source>
        <strain evidence="1 2">BH72</strain>
    </source>
</reference>
<proteinExistence type="predicted"/>
<dbReference type="STRING" id="62928.azo3633"/>
<accession>A1KBP3</accession>
<dbReference type="eggNOG" id="COG1345">
    <property type="taxonomic scope" value="Bacteria"/>
</dbReference>
<dbReference type="GO" id="GO:0007155">
    <property type="term" value="P:cell adhesion"/>
    <property type="evidence" value="ECO:0007669"/>
    <property type="project" value="InterPro"/>
</dbReference>
<dbReference type="RefSeq" id="WP_011767355.1">
    <property type="nucleotide sequence ID" value="NC_008702.1"/>
</dbReference>
<keyword evidence="2" id="KW-1185">Reference proteome</keyword>
<dbReference type="KEGG" id="azo:azo3633"/>
<name>A1KBP3_AZOSB</name>
<dbReference type="Proteomes" id="UP000002588">
    <property type="component" value="Chromosome"/>
</dbReference>
<protein>
    <submittedName>
        <fullName evidence="1">Hypothetical secreted protein</fullName>
    </submittedName>
</protein>
<dbReference type="HOGENOM" id="CLU_985713_0_0_4"/>
<evidence type="ECO:0000313" key="2">
    <source>
        <dbReference type="Proteomes" id="UP000002588"/>
    </source>
</evidence>
<gene>
    <name evidence="1" type="ordered locus">azo3633</name>
</gene>